<dbReference type="Proteomes" id="UP000176877">
    <property type="component" value="Unassembled WGS sequence"/>
</dbReference>
<dbReference type="SUPFAM" id="SSF51261">
    <property type="entry name" value="Duplicated hybrid motif"/>
    <property type="match status" value="1"/>
</dbReference>
<dbReference type="PANTHER" id="PTHR21666:SF270">
    <property type="entry name" value="MUREIN HYDROLASE ACTIVATOR ENVC"/>
    <property type="match status" value="1"/>
</dbReference>
<accession>A0A1F5S833</accession>
<dbReference type="GO" id="GO:0004222">
    <property type="term" value="F:metalloendopeptidase activity"/>
    <property type="evidence" value="ECO:0007669"/>
    <property type="project" value="TreeGrafter"/>
</dbReference>
<dbReference type="PANTHER" id="PTHR21666">
    <property type="entry name" value="PEPTIDASE-RELATED"/>
    <property type="match status" value="1"/>
</dbReference>
<dbReference type="InterPro" id="IPR016047">
    <property type="entry name" value="M23ase_b-sheet_dom"/>
</dbReference>
<reference evidence="2 3" key="1">
    <citation type="journal article" date="2016" name="Nat. Commun.">
        <title>Thousands of microbial genomes shed light on interconnected biogeochemical processes in an aquifer system.</title>
        <authorList>
            <person name="Anantharaman K."/>
            <person name="Brown C.T."/>
            <person name="Hug L.A."/>
            <person name="Sharon I."/>
            <person name="Castelle C.J."/>
            <person name="Probst A.J."/>
            <person name="Thomas B.C."/>
            <person name="Singh A."/>
            <person name="Wilkins M.J."/>
            <person name="Karaoz U."/>
            <person name="Brodie E.L."/>
            <person name="Williams K.H."/>
            <person name="Hubbard S.S."/>
            <person name="Banfield J.F."/>
        </authorList>
    </citation>
    <scope>NUCLEOTIDE SEQUENCE [LARGE SCALE GENOMIC DNA]</scope>
</reference>
<comment type="caution">
    <text evidence="2">The sequence shown here is derived from an EMBL/GenBank/DDBJ whole genome shotgun (WGS) entry which is preliminary data.</text>
</comment>
<organism evidence="2 3">
    <name type="scientific">Candidatus Falkowbacteria bacterium RIFCSPHIGHO2_02_FULL_42_9</name>
    <dbReference type="NCBI Taxonomy" id="1797986"/>
    <lineage>
        <taxon>Bacteria</taxon>
        <taxon>Candidatus Falkowiibacteriota</taxon>
    </lineage>
</organism>
<dbReference type="InterPro" id="IPR050570">
    <property type="entry name" value="Cell_wall_metabolism_enzyme"/>
</dbReference>
<feature type="domain" description="M23ase beta-sheet core" evidence="1">
    <location>
        <begin position="9"/>
        <end position="78"/>
    </location>
</feature>
<dbReference type="Pfam" id="PF01551">
    <property type="entry name" value="Peptidase_M23"/>
    <property type="match status" value="1"/>
</dbReference>
<protein>
    <recommendedName>
        <fullName evidence="1">M23ase beta-sheet core domain-containing protein</fullName>
    </recommendedName>
</protein>
<dbReference type="InterPro" id="IPR011055">
    <property type="entry name" value="Dup_hybrid_motif"/>
</dbReference>
<evidence type="ECO:0000259" key="1">
    <source>
        <dbReference type="Pfam" id="PF01551"/>
    </source>
</evidence>
<proteinExistence type="predicted"/>
<sequence length="82" mass="8438">MVSGSGDQASYITISHGNGLITKYAHLSRLDVQAGDQVNQGEIIGLSGGTPGTPGAGLYTNGAHLHFEVLLNGVSADPEKYL</sequence>
<dbReference type="CDD" id="cd12797">
    <property type="entry name" value="M23_peptidase"/>
    <property type="match status" value="1"/>
</dbReference>
<dbReference type="EMBL" id="MFFT01000045">
    <property type="protein sequence ID" value="OGF22563.1"/>
    <property type="molecule type" value="Genomic_DNA"/>
</dbReference>
<evidence type="ECO:0000313" key="3">
    <source>
        <dbReference type="Proteomes" id="UP000176877"/>
    </source>
</evidence>
<dbReference type="AlphaFoldDB" id="A0A1F5S833"/>
<evidence type="ECO:0000313" key="2">
    <source>
        <dbReference type="EMBL" id="OGF22563.1"/>
    </source>
</evidence>
<gene>
    <name evidence="2" type="ORF">A3D45_02600</name>
</gene>
<dbReference type="Gene3D" id="2.70.70.10">
    <property type="entry name" value="Glucose Permease (Domain IIA)"/>
    <property type="match status" value="1"/>
</dbReference>
<name>A0A1F5S833_9BACT</name>